<reference evidence="4" key="1">
    <citation type="journal article" date="2023" name="bioRxiv">
        <title>Scaffold-level genome assemblies of two parasitoid biocontrol wasps reveal the parthenogenesis mechanism and an associated novel virus.</title>
        <authorList>
            <person name="Inwood S."/>
            <person name="Skelly J."/>
            <person name="Guhlin J."/>
            <person name="Harrop T."/>
            <person name="Goldson S."/>
            <person name="Dearden P."/>
        </authorList>
    </citation>
    <scope>NUCLEOTIDE SEQUENCE</scope>
    <source>
        <strain evidence="4">Irish</strain>
        <tissue evidence="4">Whole body</tissue>
    </source>
</reference>
<dbReference type="Pfam" id="PF20772">
    <property type="entry name" value="TACO1_YebC_N"/>
    <property type="match status" value="1"/>
</dbReference>
<evidence type="ECO:0000256" key="1">
    <source>
        <dbReference type="ARBA" id="ARBA00008724"/>
    </source>
</evidence>
<gene>
    <name evidence="4" type="ORF">PV328_004818</name>
</gene>
<dbReference type="InterPro" id="IPR049083">
    <property type="entry name" value="TACO1_YebC_N"/>
</dbReference>
<dbReference type="PANTHER" id="PTHR12532">
    <property type="entry name" value="TRANSLATIONAL ACTIVATOR OF CYTOCHROME C OXIDASE 1"/>
    <property type="match status" value="1"/>
</dbReference>
<evidence type="ECO:0000259" key="3">
    <source>
        <dbReference type="Pfam" id="PF20772"/>
    </source>
</evidence>
<dbReference type="InterPro" id="IPR026564">
    <property type="entry name" value="Transcrip_reg_TACO1-like_dom3"/>
</dbReference>
<dbReference type="InterPro" id="IPR017856">
    <property type="entry name" value="Integrase-like_N"/>
</dbReference>
<dbReference type="SUPFAM" id="SSF75625">
    <property type="entry name" value="YebC-like"/>
    <property type="match status" value="1"/>
</dbReference>
<proteinExistence type="inferred from homology"/>
<name>A0AA39FBA3_9HYME</name>
<dbReference type="InterPro" id="IPR029072">
    <property type="entry name" value="YebC-like"/>
</dbReference>
<dbReference type="AlphaFoldDB" id="A0AA39FBA3"/>
<protein>
    <recommendedName>
        <fullName evidence="6">Transcriptional regulatory protein</fullName>
    </recommendedName>
</protein>
<feature type="domain" description="TACO1/YebC-like second and third" evidence="2">
    <location>
        <begin position="108"/>
        <end position="259"/>
    </location>
</feature>
<dbReference type="EMBL" id="JAQQBS010001422">
    <property type="protein sequence ID" value="KAK0166394.1"/>
    <property type="molecule type" value="Genomic_DNA"/>
</dbReference>
<keyword evidence="5" id="KW-1185">Reference proteome</keyword>
<sequence>MNNLTRFCIRKTARIFLLENKRFAGHSKWQNIKHIKGEKDAEKSALYALFAKRMKVAIAEGKSSKPETNLKLAQIIEEAKKKCMPVATINGVLEKVDNAKAKTIELVDFRGPGTSIFVLKLLTENLKGIRMNLNTVFKKNACVPSDGKSLNAFYHQGFILTDLKGDLDTATNDAINVGAEDVEEVTENNTPVYRFSCNPSHVAKVTQQLTALNYKIITADEDFIPRSPVNLSDDDFKKVEVLCSKLSAFEEIVTIHHNIIVPDAENE</sequence>
<dbReference type="Proteomes" id="UP001168990">
    <property type="component" value="Unassembled WGS sequence"/>
</dbReference>
<reference evidence="4" key="2">
    <citation type="submission" date="2023-03" db="EMBL/GenBank/DDBJ databases">
        <authorList>
            <person name="Inwood S.N."/>
            <person name="Skelly J.G."/>
            <person name="Guhlin J."/>
            <person name="Harrop T.W.R."/>
            <person name="Goldson S.G."/>
            <person name="Dearden P.K."/>
        </authorList>
    </citation>
    <scope>NUCLEOTIDE SEQUENCE</scope>
    <source>
        <strain evidence="4">Irish</strain>
        <tissue evidence="4">Whole body</tissue>
    </source>
</reference>
<accession>A0AA39FBA3</accession>
<evidence type="ECO:0000313" key="5">
    <source>
        <dbReference type="Proteomes" id="UP001168990"/>
    </source>
</evidence>
<dbReference type="InterPro" id="IPR002876">
    <property type="entry name" value="Transcrip_reg_TACO1-like"/>
</dbReference>
<dbReference type="InterPro" id="IPR048300">
    <property type="entry name" value="TACO1_YebC-like_2nd/3rd_dom"/>
</dbReference>
<dbReference type="Pfam" id="PF01709">
    <property type="entry name" value="Transcrip_reg"/>
    <property type="match status" value="1"/>
</dbReference>
<comment type="caution">
    <text evidence="4">The sequence shown here is derived from an EMBL/GenBank/DDBJ whole genome shotgun (WGS) entry which is preliminary data.</text>
</comment>
<evidence type="ECO:0008006" key="6">
    <source>
        <dbReference type="Google" id="ProtNLM"/>
    </source>
</evidence>
<dbReference type="Gene3D" id="3.30.70.980">
    <property type="match status" value="2"/>
</dbReference>
<evidence type="ECO:0000313" key="4">
    <source>
        <dbReference type="EMBL" id="KAK0166394.1"/>
    </source>
</evidence>
<comment type="similarity">
    <text evidence="1">Belongs to the TACO1 family.</text>
</comment>
<dbReference type="GO" id="GO:0005739">
    <property type="term" value="C:mitochondrion"/>
    <property type="evidence" value="ECO:0007669"/>
    <property type="project" value="TreeGrafter"/>
</dbReference>
<organism evidence="4 5">
    <name type="scientific">Microctonus aethiopoides</name>
    <dbReference type="NCBI Taxonomy" id="144406"/>
    <lineage>
        <taxon>Eukaryota</taxon>
        <taxon>Metazoa</taxon>
        <taxon>Ecdysozoa</taxon>
        <taxon>Arthropoda</taxon>
        <taxon>Hexapoda</taxon>
        <taxon>Insecta</taxon>
        <taxon>Pterygota</taxon>
        <taxon>Neoptera</taxon>
        <taxon>Endopterygota</taxon>
        <taxon>Hymenoptera</taxon>
        <taxon>Apocrita</taxon>
        <taxon>Ichneumonoidea</taxon>
        <taxon>Braconidae</taxon>
        <taxon>Euphorinae</taxon>
        <taxon>Microctonus</taxon>
    </lineage>
</organism>
<dbReference type="Gene3D" id="1.10.10.200">
    <property type="match status" value="1"/>
</dbReference>
<feature type="domain" description="TACO1/YebC-like N-terminal" evidence="3">
    <location>
        <begin position="27"/>
        <end position="96"/>
    </location>
</feature>
<dbReference type="PANTHER" id="PTHR12532:SF0">
    <property type="entry name" value="TRANSLATIONAL ACTIVATOR OF CYTOCHROME C OXIDASE 1"/>
    <property type="match status" value="1"/>
</dbReference>
<evidence type="ECO:0000259" key="2">
    <source>
        <dbReference type="Pfam" id="PF01709"/>
    </source>
</evidence>